<accession>A0ACC2FY72</accession>
<proteinExistence type="predicted"/>
<evidence type="ECO:0000313" key="2">
    <source>
        <dbReference type="Proteomes" id="UP001157502"/>
    </source>
</evidence>
<sequence length="71" mass="7750">MTQQGGHALTPIAAQPQTLRQSFEIYPATGLDQNDWIVDFILALPVVNCGYLRKPSGFVTPHQSKAGHSVM</sequence>
<gene>
    <name evidence="1" type="ORF">DPEC_G00234590</name>
</gene>
<dbReference type="Proteomes" id="UP001157502">
    <property type="component" value="Chromosome 20"/>
</dbReference>
<evidence type="ECO:0000313" key="1">
    <source>
        <dbReference type="EMBL" id="KAJ7996200.1"/>
    </source>
</evidence>
<protein>
    <submittedName>
        <fullName evidence="1">Uncharacterized protein</fullName>
    </submittedName>
</protein>
<reference evidence="1" key="1">
    <citation type="submission" date="2021-05" db="EMBL/GenBank/DDBJ databases">
        <authorList>
            <person name="Pan Q."/>
            <person name="Jouanno E."/>
            <person name="Zahm M."/>
            <person name="Klopp C."/>
            <person name="Cabau C."/>
            <person name="Louis A."/>
            <person name="Berthelot C."/>
            <person name="Parey E."/>
            <person name="Roest Crollius H."/>
            <person name="Montfort J."/>
            <person name="Robinson-Rechavi M."/>
            <person name="Bouchez O."/>
            <person name="Lampietro C."/>
            <person name="Lopez Roques C."/>
            <person name="Donnadieu C."/>
            <person name="Postlethwait J."/>
            <person name="Bobe J."/>
            <person name="Dillon D."/>
            <person name="Chandos A."/>
            <person name="von Hippel F."/>
            <person name="Guiguen Y."/>
        </authorList>
    </citation>
    <scope>NUCLEOTIDE SEQUENCE</scope>
    <source>
        <strain evidence="1">YG-Jan2019</strain>
    </source>
</reference>
<dbReference type="EMBL" id="CM055747">
    <property type="protein sequence ID" value="KAJ7996200.1"/>
    <property type="molecule type" value="Genomic_DNA"/>
</dbReference>
<organism evidence="1 2">
    <name type="scientific">Dallia pectoralis</name>
    <name type="common">Alaska blackfish</name>
    <dbReference type="NCBI Taxonomy" id="75939"/>
    <lineage>
        <taxon>Eukaryota</taxon>
        <taxon>Metazoa</taxon>
        <taxon>Chordata</taxon>
        <taxon>Craniata</taxon>
        <taxon>Vertebrata</taxon>
        <taxon>Euteleostomi</taxon>
        <taxon>Actinopterygii</taxon>
        <taxon>Neopterygii</taxon>
        <taxon>Teleostei</taxon>
        <taxon>Protacanthopterygii</taxon>
        <taxon>Esociformes</taxon>
        <taxon>Umbridae</taxon>
        <taxon>Dallia</taxon>
    </lineage>
</organism>
<keyword evidence="2" id="KW-1185">Reference proteome</keyword>
<comment type="caution">
    <text evidence="1">The sequence shown here is derived from an EMBL/GenBank/DDBJ whole genome shotgun (WGS) entry which is preliminary data.</text>
</comment>
<name>A0ACC2FY72_DALPE</name>